<evidence type="ECO:0000259" key="1">
    <source>
        <dbReference type="PROSITE" id="PS51471"/>
    </source>
</evidence>
<dbReference type="SUPFAM" id="SSF51197">
    <property type="entry name" value="Clavaminate synthase-like"/>
    <property type="match status" value="1"/>
</dbReference>
<gene>
    <name evidence="2" type="ORF">OQZ29_20945</name>
</gene>
<dbReference type="PANTHER" id="PTHR31212:SF4">
    <property type="entry name" value="ALPHA-KETOGLUTARATE-DEPENDENT DIOXYGENASE ALKB HOMOLOG 3"/>
    <property type="match status" value="1"/>
</dbReference>
<evidence type="ECO:0000313" key="3">
    <source>
        <dbReference type="Proteomes" id="UP001142592"/>
    </source>
</evidence>
<dbReference type="Pfam" id="PF13532">
    <property type="entry name" value="2OG-FeII_Oxy_2"/>
    <property type="match status" value="1"/>
</dbReference>
<dbReference type="PANTHER" id="PTHR31212">
    <property type="entry name" value="ALPHA-KETOGLUTARATE-DEPENDENT DIOXYGENASE ALKB HOMOLOG 3"/>
    <property type="match status" value="1"/>
</dbReference>
<dbReference type="AlphaFoldDB" id="A0A9X3DGJ4"/>
<comment type="caution">
    <text evidence="2">The sequence shown here is derived from an EMBL/GenBank/DDBJ whole genome shotgun (WGS) entry which is preliminary data.</text>
</comment>
<dbReference type="InterPro" id="IPR027450">
    <property type="entry name" value="AlkB-like"/>
</dbReference>
<dbReference type="EMBL" id="JAPJUH010000007">
    <property type="protein sequence ID" value="MCX3267242.1"/>
    <property type="molecule type" value="Genomic_DNA"/>
</dbReference>
<dbReference type="GO" id="GO:0051213">
    <property type="term" value="F:dioxygenase activity"/>
    <property type="evidence" value="ECO:0007669"/>
    <property type="project" value="UniProtKB-KW"/>
</dbReference>
<dbReference type="Gene3D" id="2.60.120.590">
    <property type="entry name" value="Alpha-ketoglutarate-dependent dioxygenase AlkB-like"/>
    <property type="match status" value="1"/>
</dbReference>
<dbReference type="InterPro" id="IPR032854">
    <property type="entry name" value="ALKBH3"/>
</dbReference>
<reference evidence="2" key="1">
    <citation type="submission" date="2022-11" db="EMBL/GenBank/DDBJ databases">
        <authorList>
            <person name="Graham C."/>
            <person name="Newman J.D."/>
        </authorList>
    </citation>
    <scope>NUCLEOTIDE SEQUENCE</scope>
    <source>
        <strain evidence="2">DSM 19486</strain>
    </source>
</reference>
<proteinExistence type="predicted"/>
<dbReference type="PROSITE" id="PS51471">
    <property type="entry name" value="FE2OG_OXY"/>
    <property type="match status" value="1"/>
</dbReference>
<name>A0A9X3DGJ4_9SPHI</name>
<dbReference type="Proteomes" id="UP001142592">
    <property type="component" value="Unassembled WGS sequence"/>
</dbReference>
<sequence length="208" mass="24179">MEQLSFFAEAGQTVGLPVDILTYQSDFLAPAFSDEMLAHLIQNTPWKQKVVRYYDKEVITPRLSAWYGDPEQIDYNALGKSIPLKWTEELLQLKERVEPVAGINFNSVLLNYYRNGQDSVTWHSDNETVMGSHPIIASLSFGQVRCFDIRLKENHAEKYSIRLEHGSLLLMKGDLQQKWDHRIAKSKQYMKPRINLTFRRIINPLLHD</sequence>
<dbReference type="InterPro" id="IPR005123">
    <property type="entry name" value="Oxoglu/Fe-dep_dioxygenase_dom"/>
</dbReference>
<keyword evidence="2" id="KW-0223">Dioxygenase</keyword>
<keyword evidence="2" id="KW-0560">Oxidoreductase</keyword>
<feature type="domain" description="Fe2OG dioxygenase" evidence="1">
    <location>
        <begin position="104"/>
        <end position="202"/>
    </location>
</feature>
<keyword evidence="3" id="KW-1185">Reference proteome</keyword>
<dbReference type="InterPro" id="IPR037151">
    <property type="entry name" value="AlkB-like_sf"/>
</dbReference>
<organism evidence="2 3">
    <name type="scientific">Pedobacter agri</name>
    <dbReference type="NCBI Taxonomy" id="454586"/>
    <lineage>
        <taxon>Bacteria</taxon>
        <taxon>Pseudomonadati</taxon>
        <taxon>Bacteroidota</taxon>
        <taxon>Sphingobacteriia</taxon>
        <taxon>Sphingobacteriales</taxon>
        <taxon>Sphingobacteriaceae</taxon>
        <taxon>Pedobacter</taxon>
    </lineage>
</organism>
<dbReference type="RefSeq" id="WP_010602678.1">
    <property type="nucleotide sequence ID" value="NZ_JAPJUH010000007.1"/>
</dbReference>
<protein>
    <submittedName>
        <fullName evidence="2">Alpha-ketoglutarate-dependent dioxygenase AlkB</fullName>
    </submittedName>
</protein>
<dbReference type="GO" id="GO:0006307">
    <property type="term" value="P:DNA alkylation repair"/>
    <property type="evidence" value="ECO:0007669"/>
    <property type="project" value="InterPro"/>
</dbReference>
<evidence type="ECO:0000313" key="2">
    <source>
        <dbReference type="EMBL" id="MCX3267242.1"/>
    </source>
</evidence>
<accession>A0A9X3DGJ4</accession>